<dbReference type="EMBL" id="PGET01000001">
    <property type="protein sequence ID" value="PJJ28711.1"/>
    <property type="molecule type" value="Genomic_DNA"/>
</dbReference>
<evidence type="ECO:0000313" key="1">
    <source>
        <dbReference type="EMBL" id="PJJ28711.1"/>
    </source>
</evidence>
<protein>
    <recommendedName>
        <fullName evidence="3">Glycosyl hydrolase family 43</fullName>
    </recommendedName>
</protein>
<proteinExistence type="predicted"/>
<accession>A0A2M8Z5J8</accession>
<evidence type="ECO:0000313" key="2">
    <source>
        <dbReference type="Proteomes" id="UP000231092"/>
    </source>
</evidence>
<name>A0A2M8Z5J8_9FIRM</name>
<organism evidence="1 2">
    <name type="scientific">[Clostridium] celerecrescens 18A</name>
    <dbReference type="NCBI Taxonomy" id="1286362"/>
    <lineage>
        <taxon>Bacteria</taxon>
        <taxon>Bacillati</taxon>
        <taxon>Bacillota</taxon>
        <taxon>Clostridia</taxon>
        <taxon>Lachnospirales</taxon>
        <taxon>Lachnospiraceae</taxon>
        <taxon>Lacrimispora</taxon>
    </lineage>
</organism>
<reference evidence="1 2" key="1">
    <citation type="submission" date="2017-11" db="EMBL/GenBank/DDBJ databases">
        <title>Understudied soil microbes with underappreciated capabilities: Untangling the Clostridium saccharolyticum group.</title>
        <authorList>
            <person name="Leschine S."/>
        </authorList>
    </citation>
    <scope>NUCLEOTIDE SEQUENCE [LARGE SCALE GENOMIC DNA]</scope>
    <source>
        <strain evidence="1 2">18A</strain>
    </source>
</reference>
<dbReference type="SUPFAM" id="SSF75005">
    <property type="entry name" value="Arabinanase/levansucrase/invertase"/>
    <property type="match status" value="1"/>
</dbReference>
<dbReference type="AlphaFoldDB" id="A0A2M8Z5J8"/>
<sequence length="349" mass="39838">MGNPIDLKKRMLPAPVGGGFRMEGYWVWCGSVIKGEDNRYHMFASRWPKSQPMHPGWLSLSEIVRASSDTPEGPYQFEEVILPARGAEYWDGRMTHNPQITKWGDTYVLYYTGSTHPFPDLQEGERLVHNDYRSIVARGNKRVGMATAKSIFGPWTRYDSPILPTRPGHFDNYLTSNPAPYIKEDGSVVLLFKARSYKPMPYTGDTYGQMTIGTAMAENVSGPYQVMREKPLFVDESIEIEDPFIWKEGPYYQMIAKDMHGNICGEKYGGVHGYSKNGLDWTLNLGERVYSRQVLWDDGKVRQMGNLDRPFILFENGTATHMFFATSDGTESFFDAENTWNMVIPLKQD</sequence>
<dbReference type="PANTHER" id="PTHR43301">
    <property type="entry name" value="ARABINAN ENDO-1,5-ALPHA-L-ARABINOSIDASE"/>
    <property type="match status" value="1"/>
</dbReference>
<dbReference type="InterPro" id="IPR050727">
    <property type="entry name" value="GH43_arabinanases"/>
</dbReference>
<dbReference type="InterPro" id="IPR023296">
    <property type="entry name" value="Glyco_hydro_beta-prop_sf"/>
</dbReference>
<dbReference type="PANTHER" id="PTHR43301:SF3">
    <property type="entry name" value="ARABINAN ENDO-1,5-ALPHA-L-ARABINOSIDASE A-RELATED"/>
    <property type="match status" value="1"/>
</dbReference>
<gene>
    <name evidence="1" type="ORF">H171_2231</name>
</gene>
<evidence type="ECO:0008006" key="3">
    <source>
        <dbReference type="Google" id="ProtNLM"/>
    </source>
</evidence>
<dbReference type="RefSeq" id="WP_242976936.1">
    <property type="nucleotide sequence ID" value="NZ_PGET01000001.1"/>
</dbReference>
<dbReference type="Proteomes" id="UP000231092">
    <property type="component" value="Unassembled WGS sequence"/>
</dbReference>
<comment type="caution">
    <text evidence="1">The sequence shown here is derived from an EMBL/GenBank/DDBJ whole genome shotgun (WGS) entry which is preliminary data.</text>
</comment>
<dbReference type="Gene3D" id="2.115.10.20">
    <property type="entry name" value="Glycosyl hydrolase domain, family 43"/>
    <property type="match status" value="1"/>
</dbReference>
<dbReference type="CDD" id="cd08994">
    <property type="entry name" value="GH43_62_32_68_117_130-like"/>
    <property type="match status" value="1"/>
</dbReference>